<evidence type="ECO:0000256" key="2">
    <source>
        <dbReference type="SAM" id="MobiDB-lite"/>
    </source>
</evidence>
<proteinExistence type="predicted"/>
<gene>
    <name evidence="5" type="ORF">LSG31_06140</name>
</gene>
<feature type="region of interest" description="Disordered" evidence="2">
    <location>
        <begin position="311"/>
        <end position="342"/>
    </location>
</feature>
<evidence type="ECO:0000256" key="1">
    <source>
        <dbReference type="PROSITE-ProRule" id="PRU00278"/>
    </source>
</evidence>
<feature type="domain" description="PpiC" evidence="4">
    <location>
        <begin position="183"/>
        <end position="273"/>
    </location>
</feature>
<dbReference type="SUPFAM" id="SSF109998">
    <property type="entry name" value="Triger factor/SurA peptide-binding domain-like"/>
    <property type="match status" value="1"/>
</dbReference>
<evidence type="ECO:0000313" key="6">
    <source>
        <dbReference type="Proteomes" id="UP000830167"/>
    </source>
</evidence>
<dbReference type="GO" id="GO:0003755">
    <property type="term" value="F:peptidyl-prolyl cis-trans isomerase activity"/>
    <property type="evidence" value="ECO:0007669"/>
    <property type="project" value="UniProtKB-EC"/>
</dbReference>
<dbReference type="PANTHER" id="PTHR47245:SF2">
    <property type="entry name" value="PEPTIDYL-PROLYL CIS-TRANS ISOMERASE HP_0175-RELATED"/>
    <property type="match status" value="1"/>
</dbReference>
<dbReference type="Pfam" id="PF13145">
    <property type="entry name" value="Rotamase_2"/>
    <property type="match status" value="1"/>
</dbReference>
<dbReference type="PANTHER" id="PTHR47245">
    <property type="entry name" value="PEPTIDYLPROLYL ISOMERASE"/>
    <property type="match status" value="1"/>
</dbReference>
<dbReference type="SUPFAM" id="SSF54534">
    <property type="entry name" value="FKBP-like"/>
    <property type="match status" value="1"/>
</dbReference>
<feature type="chain" id="PRO_5045857526" evidence="3">
    <location>
        <begin position="30"/>
        <end position="342"/>
    </location>
</feature>
<protein>
    <submittedName>
        <fullName evidence="5">Peptidylprolyl isomerase</fullName>
        <ecNumber evidence="5">5.2.1.8</ecNumber>
    </submittedName>
</protein>
<feature type="compositionally biased region" description="Polar residues" evidence="2">
    <location>
        <begin position="314"/>
        <end position="327"/>
    </location>
</feature>
<dbReference type="InterPro" id="IPR027304">
    <property type="entry name" value="Trigger_fact/SurA_dom_sf"/>
</dbReference>
<dbReference type="EC" id="5.2.1.8" evidence="5"/>
<dbReference type="EMBL" id="CP089291">
    <property type="protein sequence ID" value="UOF91817.1"/>
    <property type="molecule type" value="Genomic_DNA"/>
</dbReference>
<dbReference type="Gene3D" id="3.10.50.40">
    <property type="match status" value="1"/>
</dbReference>
<evidence type="ECO:0000256" key="3">
    <source>
        <dbReference type="SAM" id="SignalP"/>
    </source>
</evidence>
<reference evidence="5" key="1">
    <citation type="submission" date="2021-12" db="EMBL/GenBank/DDBJ databases">
        <title>Alicyclobacillaceae gen. nov., sp. nov., isolated from chalcocite enrichment system.</title>
        <authorList>
            <person name="Jiang Z."/>
        </authorList>
    </citation>
    <scope>NUCLEOTIDE SEQUENCE</scope>
    <source>
        <strain evidence="5">MYW30-H2</strain>
    </source>
</reference>
<keyword evidence="3" id="KW-0732">Signal</keyword>
<accession>A0ABY4CMW4</accession>
<dbReference type="InterPro" id="IPR000297">
    <property type="entry name" value="PPIase_PpiC"/>
</dbReference>
<evidence type="ECO:0000259" key="4">
    <source>
        <dbReference type="PROSITE" id="PS50198"/>
    </source>
</evidence>
<keyword evidence="1" id="KW-0697">Rotamase</keyword>
<keyword evidence="1 5" id="KW-0413">Isomerase</keyword>
<dbReference type="Pfam" id="PF13623">
    <property type="entry name" value="SurA_N_2"/>
    <property type="match status" value="1"/>
</dbReference>
<name>A0ABY4CMW4_9BACL</name>
<dbReference type="PROSITE" id="PS50198">
    <property type="entry name" value="PPIC_PPIASE_2"/>
    <property type="match status" value="1"/>
</dbReference>
<evidence type="ECO:0000313" key="5">
    <source>
        <dbReference type="EMBL" id="UOF91817.1"/>
    </source>
</evidence>
<dbReference type="InterPro" id="IPR050245">
    <property type="entry name" value="PrsA_foldase"/>
</dbReference>
<dbReference type="InterPro" id="IPR046357">
    <property type="entry name" value="PPIase_dom_sf"/>
</dbReference>
<feature type="compositionally biased region" description="Low complexity" evidence="2">
    <location>
        <begin position="328"/>
        <end position="342"/>
    </location>
</feature>
<sequence>MLLNKYKSRIRLLSVMVGISLMVPLTGCGATGTQPTTNSPVVATYKGGQITQTELDKEYDIQRLLVNPSYPTTNQFKENFLKEYITLYKVIEPEAKKANVQVDKTQVDSMVQNFKQRLLEMVYQNNQKALDDQMTKLHVTDTDIRNWALDTMYIDSYRMNKTKDAKISDADLKKYYEEHKADFTTVTVEQILLKTEAEAKQVEAQLKAGANFADLAKKVSIDPSAKQNGGQFKDVSPSQFVDSFKNACLTLPIGQISDPVHSQYGYHIIKVDARTIQPLDQVKQQVLADIQKNNWNSFVQTSEANAGIKITLPKEQSTSGQTPNTKQPSPSGSSTNSNSTKK</sequence>
<dbReference type="Proteomes" id="UP000830167">
    <property type="component" value="Chromosome"/>
</dbReference>
<organism evidence="5 6">
    <name type="scientific">Fodinisporobacter ferrooxydans</name>
    <dbReference type="NCBI Taxonomy" id="2901836"/>
    <lineage>
        <taxon>Bacteria</taxon>
        <taxon>Bacillati</taxon>
        <taxon>Bacillota</taxon>
        <taxon>Bacilli</taxon>
        <taxon>Bacillales</taxon>
        <taxon>Alicyclobacillaceae</taxon>
        <taxon>Fodinisporobacter</taxon>
    </lineage>
</organism>
<dbReference type="RefSeq" id="WP_347438507.1">
    <property type="nucleotide sequence ID" value="NZ_CP089291.1"/>
</dbReference>
<keyword evidence="6" id="KW-1185">Reference proteome</keyword>
<feature type="signal peptide" evidence="3">
    <location>
        <begin position="1"/>
        <end position="29"/>
    </location>
</feature>